<dbReference type="OrthoDB" id="10544067at2759"/>
<dbReference type="EMBL" id="JARK01001338">
    <property type="protein sequence ID" value="EYC33358.1"/>
    <property type="molecule type" value="Genomic_DNA"/>
</dbReference>
<evidence type="ECO:0000313" key="1">
    <source>
        <dbReference type="EMBL" id="EYC33358.1"/>
    </source>
</evidence>
<comment type="caution">
    <text evidence="1">The sequence shown here is derived from an EMBL/GenBank/DDBJ whole genome shotgun (WGS) entry which is preliminary data.</text>
</comment>
<proteinExistence type="predicted"/>
<evidence type="ECO:0000313" key="2">
    <source>
        <dbReference type="Proteomes" id="UP000024635"/>
    </source>
</evidence>
<sequence>MFYQNGQLREKVRAISSANQFRKLFQVESKRKRLSRSNPIFGGSGGVGIRTPRTIVCIRKINAVPQVISGQN</sequence>
<accession>A0A016W2Y5</accession>
<reference evidence="2" key="1">
    <citation type="journal article" date="2015" name="Nat. Genet.">
        <title>The genome and transcriptome of the zoonotic hookworm Ancylostoma ceylanicum identify infection-specific gene families.</title>
        <authorList>
            <person name="Schwarz E.M."/>
            <person name="Hu Y."/>
            <person name="Antoshechkin I."/>
            <person name="Miller M.M."/>
            <person name="Sternberg P.W."/>
            <person name="Aroian R.V."/>
        </authorList>
    </citation>
    <scope>NUCLEOTIDE SEQUENCE</scope>
    <source>
        <strain evidence="2">HY135</strain>
    </source>
</reference>
<keyword evidence="2" id="KW-1185">Reference proteome</keyword>
<dbReference type="Proteomes" id="UP000024635">
    <property type="component" value="Unassembled WGS sequence"/>
</dbReference>
<name>A0A016W2Y5_9BILA</name>
<gene>
    <name evidence="1" type="primary">Acey_s0002.g745</name>
    <name evidence="1" type="ORF">Y032_0002g745</name>
</gene>
<dbReference type="AlphaFoldDB" id="A0A016W2Y5"/>
<organism evidence="1 2">
    <name type="scientific">Ancylostoma ceylanicum</name>
    <dbReference type="NCBI Taxonomy" id="53326"/>
    <lineage>
        <taxon>Eukaryota</taxon>
        <taxon>Metazoa</taxon>
        <taxon>Ecdysozoa</taxon>
        <taxon>Nematoda</taxon>
        <taxon>Chromadorea</taxon>
        <taxon>Rhabditida</taxon>
        <taxon>Rhabditina</taxon>
        <taxon>Rhabditomorpha</taxon>
        <taxon>Strongyloidea</taxon>
        <taxon>Ancylostomatidae</taxon>
        <taxon>Ancylostomatinae</taxon>
        <taxon>Ancylostoma</taxon>
    </lineage>
</organism>
<protein>
    <submittedName>
        <fullName evidence="1">Uncharacterized protein</fullName>
    </submittedName>
</protein>